<dbReference type="KEGG" id="pgi:PG_1510"/>
<protein>
    <submittedName>
        <fullName evidence="1">Uncharacterized protein</fullName>
    </submittedName>
</protein>
<evidence type="ECO:0000313" key="1">
    <source>
        <dbReference type="EMBL" id="AAQ66553.1"/>
    </source>
</evidence>
<gene>
    <name evidence="1" type="ordered locus">PG_1510</name>
</gene>
<name>Q7MUK0_PORGI</name>
<dbReference type="eggNOG" id="ENOG502ZG3Y">
    <property type="taxonomic scope" value="Bacteria"/>
</dbReference>
<organism evidence="1 2">
    <name type="scientific">Porphyromonas gingivalis (strain ATCC BAA-308 / W83)</name>
    <dbReference type="NCBI Taxonomy" id="242619"/>
    <lineage>
        <taxon>Bacteria</taxon>
        <taxon>Pseudomonadati</taxon>
        <taxon>Bacteroidota</taxon>
        <taxon>Bacteroidia</taxon>
        <taxon>Bacteroidales</taxon>
        <taxon>Porphyromonadaceae</taxon>
        <taxon>Porphyromonas</taxon>
    </lineage>
</organism>
<dbReference type="EMBL" id="AE015924">
    <property type="protein sequence ID" value="AAQ66553.1"/>
    <property type="molecule type" value="Genomic_DNA"/>
</dbReference>
<accession>Q7MUK0</accession>
<keyword evidence="2" id="KW-1185">Reference proteome</keyword>
<evidence type="ECO:0000313" key="2">
    <source>
        <dbReference type="Proteomes" id="UP000000588"/>
    </source>
</evidence>
<dbReference type="EnsemblBacteria" id="AAQ66553">
    <property type="protein sequence ID" value="AAQ66553"/>
    <property type="gene ID" value="PG_1510"/>
</dbReference>
<sequence>MQESFIYGNKISFGQLLLRIKELQQRFRSIGTTGK</sequence>
<reference evidence="1 2" key="1">
    <citation type="journal article" date="2003" name="J. Bacteriol.">
        <title>Complete genome sequence of the oral pathogenic bacterium Porphyromonas gingivalis strain W83.</title>
        <authorList>
            <person name="Nelson K."/>
            <person name="Fleishmann R."/>
            <person name="DeBoy R."/>
            <person name="Paulsen I."/>
            <person name="Fouts D."/>
            <person name="Eisen J."/>
            <person name="Daugherty S."/>
            <person name="Dodson R."/>
            <person name="Durkin A."/>
            <person name="Gwinn M."/>
            <person name="Haft D."/>
            <person name="Kolonay J."/>
            <person name="Nelson W."/>
            <person name="White O."/>
            <person name="Mason T."/>
            <person name="Tallon L."/>
            <person name="Gray J."/>
            <person name="Granger D."/>
            <person name="Tettelin H."/>
            <person name="Dong H."/>
            <person name="Galvin J."/>
            <person name="Duncan M."/>
            <person name="Dewhirst F."/>
            <person name="Fraser C."/>
        </authorList>
    </citation>
    <scope>NUCLEOTIDE SEQUENCE [LARGE SCALE GENOMIC DNA]</scope>
    <source>
        <strain evidence="2">ATCC BAA-308 / W83</strain>
    </source>
</reference>
<proteinExistence type="predicted"/>
<dbReference type="HOGENOM" id="CLU_3366486_0_0_10"/>
<dbReference type="AlphaFoldDB" id="Q7MUK0"/>
<dbReference type="Proteomes" id="UP000000588">
    <property type="component" value="Chromosome"/>
</dbReference>